<dbReference type="GO" id="GO:0003677">
    <property type="term" value="F:DNA binding"/>
    <property type="evidence" value="ECO:0007669"/>
    <property type="project" value="InterPro"/>
</dbReference>
<dbReference type="Proteomes" id="UP000507470">
    <property type="component" value="Unassembled WGS sequence"/>
</dbReference>
<reference evidence="3 4" key="1">
    <citation type="submission" date="2020-06" db="EMBL/GenBank/DDBJ databases">
        <authorList>
            <person name="Li R."/>
            <person name="Bekaert M."/>
        </authorList>
    </citation>
    <scope>NUCLEOTIDE SEQUENCE [LARGE SCALE GENOMIC DNA]</scope>
    <source>
        <strain evidence="4">wild</strain>
    </source>
</reference>
<evidence type="ECO:0008006" key="5">
    <source>
        <dbReference type="Google" id="ProtNLM"/>
    </source>
</evidence>
<feature type="domain" description="DDE-1" evidence="1">
    <location>
        <begin position="129"/>
        <end position="259"/>
    </location>
</feature>
<organism evidence="3 4">
    <name type="scientific">Mytilus coruscus</name>
    <name type="common">Sea mussel</name>
    <dbReference type="NCBI Taxonomy" id="42192"/>
    <lineage>
        <taxon>Eukaryota</taxon>
        <taxon>Metazoa</taxon>
        <taxon>Spiralia</taxon>
        <taxon>Lophotrochozoa</taxon>
        <taxon>Mollusca</taxon>
        <taxon>Bivalvia</taxon>
        <taxon>Autobranchia</taxon>
        <taxon>Pteriomorphia</taxon>
        <taxon>Mytilida</taxon>
        <taxon>Mytiloidea</taxon>
        <taxon>Mytilidae</taxon>
        <taxon>Mytilinae</taxon>
        <taxon>Mytilus</taxon>
    </lineage>
</organism>
<gene>
    <name evidence="3" type="ORF">MCOR_39574</name>
</gene>
<dbReference type="SUPFAM" id="SSF46689">
    <property type="entry name" value="Homeodomain-like"/>
    <property type="match status" value="1"/>
</dbReference>
<dbReference type="InterPro" id="IPR009057">
    <property type="entry name" value="Homeodomain-like_sf"/>
</dbReference>
<accession>A0A6J8DDC2</accession>
<evidence type="ECO:0000259" key="1">
    <source>
        <dbReference type="Pfam" id="PF03184"/>
    </source>
</evidence>
<evidence type="ECO:0000313" key="4">
    <source>
        <dbReference type="Proteomes" id="UP000507470"/>
    </source>
</evidence>
<dbReference type="Gene3D" id="1.10.10.60">
    <property type="entry name" value="Homeodomain-like"/>
    <property type="match status" value="1"/>
</dbReference>
<feature type="domain" description="HTH psq-type" evidence="2">
    <location>
        <begin position="4"/>
        <end position="48"/>
    </location>
</feature>
<dbReference type="Pfam" id="PF03184">
    <property type="entry name" value="DDE_1"/>
    <property type="match status" value="1"/>
</dbReference>
<dbReference type="EMBL" id="CACVKT020007144">
    <property type="protein sequence ID" value="CAC5405939.1"/>
    <property type="molecule type" value="Genomic_DNA"/>
</dbReference>
<dbReference type="InterPro" id="IPR007889">
    <property type="entry name" value="HTH_Psq"/>
</dbReference>
<dbReference type="OrthoDB" id="6130545at2759"/>
<dbReference type="Pfam" id="PF05225">
    <property type="entry name" value="HTH_psq"/>
    <property type="match status" value="1"/>
</dbReference>
<dbReference type="AlphaFoldDB" id="A0A6J8DDC2"/>
<evidence type="ECO:0000313" key="3">
    <source>
        <dbReference type="EMBL" id="CAC5405939.1"/>
    </source>
</evidence>
<evidence type="ECO:0000259" key="2">
    <source>
        <dbReference type="Pfam" id="PF05225"/>
    </source>
</evidence>
<protein>
    <recommendedName>
        <fullName evidence="5">HTH psq-type domain-containing protein</fullName>
    </recommendedName>
</protein>
<name>A0A6J8DDC2_MYTCO</name>
<dbReference type="InterPro" id="IPR004875">
    <property type="entry name" value="DDE_SF_endonuclease_dom"/>
</dbReference>
<proteinExistence type="predicted"/>
<keyword evidence="4" id="KW-1185">Reference proteome</keyword>
<sequence>MNYEEKMIIAYEAVVSKRMSFKEACTKFKIPDSTLRDRVKKGNTTKGRRGQNATLDQNQSEKLTKCIMMLLKQGYNYTIDELCTLSSQYAVSLGKRKHDKPVTKHWFFSSTELSYSWPYAIREVPSHQEAITLFICANGAGKVIPPWYVFPEAKSKVDIKRLQEDCKPGFGFPAEEKLFPSEIFLKYLRTHFLRHTLPQDQKILLVDGHDLYVSVEILEWAEQNQITLIVLPADENKTIQPLQVDCLSAFERMFTDNCKASVSGSQLERSALCKAVSDAYQHAFTCEEIQRSFRMSKIFPIHTEMI</sequence>